<reference evidence="6 8" key="1">
    <citation type="submission" date="2019-07" db="EMBL/GenBank/DDBJ databases">
        <authorList>
            <person name="Qu J.-H."/>
        </authorList>
    </citation>
    <scope>NUCLEOTIDE SEQUENCE [LARGE SCALE GENOMIC DNA]</scope>
    <source>
        <strain evidence="6 8">MDT1-10-3</strain>
    </source>
</reference>
<dbReference type="InterPro" id="IPR045857">
    <property type="entry name" value="O16G_dom_2"/>
</dbReference>
<dbReference type="SUPFAM" id="SSF51445">
    <property type="entry name" value="(Trans)glycosidases"/>
    <property type="match status" value="1"/>
</dbReference>
<dbReference type="Gene3D" id="2.60.40.1180">
    <property type="entry name" value="Golgi alpha-mannosidase II"/>
    <property type="match status" value="1"/>
</dbReference>
<feature type="chain" id="PRO_5024460134" evidence="4">
    <location>
        <begin position="29"/>
        <end position="522"/>
    </location>
</feature>
<dbReference type="Gene3D" id="3.20.20.80">
    <property type="entry name" value="Glycosidases"/>
    <property type="match status" value="1"/>
</dbReference>
<dbReference type="GO" id="GO:0004556">
    <property type="term" value="F:alpha-amylase activity"/>
    <property type="evidence" value="ECO:0007669"/>
    <property type="project" value="TreeGrafter"/>
</dbReference>
<protein>
    <submittedName>
        <fullName evidence="7">Alpha-amylase family glycosyl hydrolase</fullName>
    </submittedName>
    <submittedName>
        <fullName evidence="6">DUF3459 domain-containing protein</fullName>
    </submittedName>
</protein>
<evidence type="ECO:0000256" key="1">
    <source>
        <dbReference type="ARBA" id="ARBA00008061"/>
    </source>
</evidence>
<keyword evidence="4" id="KW-0732">Signal</keyword>
<keyword evidence="2 7" id="KW-0378">Hydrolase</keyword>
<name>A0A5M8Q985_9BACT</name>
<dbReference type="RefSeq" id="WP_149099744.1">
    <property type="nucleotide sequence ID" value="NZ_BMMG01000006.1"/>
</dbReference>
<dbReference type="GO" id="GO:0009313">
    <property type="term" value="P:oligosaccharide catabolic process"/>
    <property type="evidence" value="ECO:0007669"/>
    <property type="project" value="TreeGrafter"/>
</dbReference>
<reference evidence="7 9" key="3">
    <citation type="submission" date="2024-08" db="EMBL/GenBank/DDBJ databases">
        <authorList>
            <person name="Wei W."/>
        </authorList>
    </citation>
    <scope>NUCLEOTIDE SEQUENCE [LARGE SCALE GENOMIC DNA]</scope>
    <source>
        <strain evidence="7 9">XU2</strain>
    </source>
</reference>
<evidence type="ECO:0000256" key="2">
    <source>
        <dbReference type="ARBA" id="ARBA00022801"/>
    </source>
</evidence>
<dbReference type="CDD" id="cd11316">
    <property type="entry name" value="AmyAc_bac2_AmyA"/>
    <property type="match status" value="1"/>
</dbReference>
<evidence type="ECO:0000256" key="4">
    <source>
        <dbReference type="SAM" id="SignalP"/>
    </source>
</evidence>
<reference evidence="6 8" key="2">
    <citation type="submission" date="2019-09" db="EMBL/GenBank/DDBJ databases">
        <title>A bacterium isolated from glacier soil.</title>
        <authorList>
            <person name="Liu Q."/>
        </authorList>
    </citation>
    <scope>NUCLEOTIDE SEQUENCE [LARGE SCALE GENOMIC DNA]</scope>
    <source>
        <strain evidence="6 8">MDT1-10-3</strain>
    </source>
</reference>
<dbReference type="Proteomes" id="UP000323866">
    <property type="component" value="Unassembled WGS sequence"/>
</dbReference>
<dbReference type="OrthoDB" id="9806009at2"/>
<dbReference type="InterPro" id="IPR056300">
    <property type="entry name" value="SusG-like_C"/>
</dbReference>
<evidence type="ECO:0000313" key="9">
    <source>
        <dbReference type="Proteomes" id="UP001570846"/>
    </source>
</evidence>
<comment type="similarity">
    <text evidence="1">Belongs to the glycosyl hydrolase 13 family.</text>
</comment>
<feature type="signal peptide" evidence="4">
    <location>
        <begin position="1"/>
        <end position="28"/>
    </location>
</feature>
<evidence type="ECO:0000313" key="7">
    <source>
        <dbReference type="EMBL" id="MFA1771816.1"/>
    </source>
</evidence>
<evidence type="ECO:0000259" key="5">
    <source>
        <dbReference type="SMART" id="SM00642"/>
    </source>
</evidence>
<dbReference type="InterPro" id="IPR006047">
    <property type="entry name" value="GH13_cat_dom"/>
</dbReference>
<evidence type="ECO:0000313" key="6">
    <source>
        <dbReference type="EMBL" id="KAA6431723.1"/>
    </source>
</evidence>
<dbReference type="Pfam" id="PF00128">
    <property type="entry name" value="Alpha-amylase"/>
    <property type="match status" value="1"/>
</dbReference>
<dbReference type="EMBL" id="VKKZ01000023">
    <property type="protein sequence ID" value="KAA6431723.1"/>
    <property type="molecule type" value="Genomic_DNA"/>
</dbReference>
<dbReference type="InterPro" id="IPR013780">
    <property type="entry name" value="Glyco_hydro_b"/>
</dbReference>
<comment type="caution">
    <text evidence="6">The sequence shown here is derived from an EMBL/GenBank/DDBJ whole genome shotgun (WGS) entry which is preliminary data.</text>
</comment>
<accession>A0A5M8Q985</accession>
<dbReference type="SUPFAM" id="SSF51011">
    <property type="entry name" value="Glycosyl hydrolase domain"/>
    <property type="match status" value="1"/>
</dbReference>
<keyword evidence="9" id="KW-1185">Reference proteome</keyword>
<evidence type="ECO:0000256" key="3">
    <source>
        <dbReference type="ARBA" id="ARBA00023295"/>
    </source>
</evidence>
<organism evidence="6 8">
    <name type="scientific">Rufibacter glacialis</name>
    <dbReference type="NCBI Taxonomy" id="1259555"/>
    <lineage>
        <taxon>Bacteria</taxon>
        <taxon>Pseudomonadati</taxon>
        <taxon>Bacteroidota</taxon>
        <taxon>Cytophagia</taxon>
        <taxon>Cytophagales</taxon>
        <taxon>Hymenobacteraceae</taxon>
        <taxon>Rufibacter</taxon>
    </lineage>
</organism>
<sequence>MKKTSLSHLALSVLVSLSTLGSPEAVQAQDKKVSQWPRGITYEIFVQSFADSNGDGIGDIKGMTSKLDYLQELGVEAVWLMPINPSPSYHKYDVTDYYGIHPDYGTMADFKEFIKQAHKRNIKVVMDMVLNHSSSEHPWFKDAVKNENSPYRDYYVWTHKNDPQTQKEGRPTGADSDNTRHWHKVEGSDYLYYGYFYGGMPDLNFDSPKLREEVFKMGRFWFTEIGVDGFRLDAARHIFPDERPHDNHQWWVYFRSEMLKANKDVYLVGEVWAPSDVVAPYLKGLPALFNFEMSWDILKAINEGRGDSLAIKHAKITDFYQSVNPDFIDATILSNHDQNRIMSSLNNDQNKAKVAASLLLTLPGSPYLYYGEEIGMTGKKPDEQIREPFLWDTKAKDKSRTTWLKPVYSTEATVAPLAVQKKDKNSIYNHYARLISLRNSSKALTYGKLEPISLENKAISAYTRSHAGENVLVVHNLSGQEASVTLPTQLETYTNTLFKTKGANLSKKTVTLPAFSSLVLKK</sequence>
<dbReference type="Pfam" id="PF23915">
    <property type="entry name" value="SusG_C"/>
    <property type="match status" value="1"/>
</dbReference>
<feature type="domain" description="Glycosyl hydrolase family 13 catalytic" evidence="5">
    <location>
        <begin position="43"/>
        <end position="400"/>
    </location>
</feature>
<dbReference type="EMBL" id="JBGOGF010000005">
    <property type="protein sequence ID" value="MFA1771816.1"/>
    <property type="molecule type" value="Genomic_DNA"/>
</dbReference>
<evidence type="ECO:0000313" key="8">
    <source>
        <dbReference type="Proteomes" id="UP000323866"/>
    </source>
</evidence>
<dbReference type="AlphaFoldDB" id="A0A5M8Q985"/>
<dbReference type="Gene3D" id="3.90.400.10">
    <property type="entry name" value="Oligo-1,6-glucosidase, Domain 2"/>
    <property type="match status" value="1"/>
</dbReference>
<proteinExistence type="inferred from homology"/>
<dbReference type="InterPro" id="IPR017853">
    <property type="entry name" value="GH"/>
</dbReference>
<dbReference type="PANTHER" id="PTHR10357:SF179">
    <property type="entry name" value="NEUTRAL AND BASIC AMINO ACID TRANSPORT PROTEIN RBAT"/>
    <property type="match status" value="1"/>
</dbReference>
<dbReference type="Proteomes" id="UP001570846">
    <property type="component" value="Unassembled WGS sequence"/>
</dbReference>
<dbReference type="PANTHER" id="PTHR10357">
    <property type="entry name" value="ALPHA-AMYLASE FAMILY MEMBER"/>
    <property type="match status" value="1"/>
</dbReference>
<dbReference type="SMART" id="SM00642">
    <property type="entry name" value="Aamy"/>
    <property type="match status" value="1"/>
</dbReference>
<keyword evidence="3" id="KW-0326">Glycosidase</keyword>
<gene>
    <name evidence="7" type="ORF">ACD591_10980</name>
    <name evidence="6" type="ORF">FOE74_16515</name>
</gene>